<name>A0A644U663_9ZZZZ</name>
<dbReference type="EMBL" id="VSSQ01000080">
    <property type="protein sequence ID" value="MPL74421.1"/>
    <property type="molecule type" value="Genomic_DNA"/>
</dbReference>
<organism evidence="3">
    <name type="scientific">bioreactor metagenome</name>
    <dbReference type="NCBI Taxonomy" id="1076179"/>
    <lineage>
        <taxon>unclassified sequences</taxon>
        <taxon>metagenomes</taxon>
        <taxon>ecological metagenomes</taxon>
    </lineage>
</organism>
<reference evidence="3" key="1">
    <citation type="submission" date="2019-08" db="EMBL/GenBank/DDBJ databases">
        <authorList>
            <person name="Kucharzyk K."/>
            <person name="Murdoch R.W."/>
            <person name="Higgins S."/>
            <person name="Loffler F."/>
        </authorList>
    </citation>
    <scope>NUCLEOTIDE SEQUENCE</scope>
</reference>
<comment type="caution">
    <text evidence="3">The sequence shown here is derived from an EMBL/GenBank/DDBJ whole genome shotgun (WGS) entry which is preliminary data.</text>
</comment>
<dbReference type="EMBL" id="VSSQ01000080">
    <property type="protein sequence ID" value="MPL74360.1"/>
    <property type="molecule type" value="Genomic_DNA"/>
</dbReference>
<accession>A0A644U663</accession>
<proteinExistence type="predicted"/>
<evidence type="ECO:0000256" key="1">
    <source>
        <dbReference type="SAM" id="MobiDB-lite"/>
    </source>
</evidence>
<feature type="region of interest" description="Disordered" evidence="1">
    <location>
        <begin position="48"/>
        <end position="108"/>
    </location>
</feature>
<feature type="compositionally biased region" description="Acidic residues" evidence="1">
    <location>
        <begin position="73"/>
        <end position="100"/>
    </location>
</feature>
<dbReference type="AlphaFoldDB" id="A0A644U663"/>
<evidence type="ECO:0000313" key="3">
    <source>
        <dbReference type="EMBL" id="MPL74421.1"/>
    </source>
</evidence>
<evidence type="ECO:0000313" key="2">
    <source>
        <dbReference type="EMBL" id="MPL74360.1"/>
    </source>
</evidence>
<protein>
    <submittedName>
        <fullName evidence="3">Uncharacterized protein</fullName>
    </submittedName>
</protein>
<gene>
    <name evidence="2" type="ORF">SDC9_20171</name>
    <name evidence="3" type="ORF">SDC9_20232</name>
</gene>
<sequence>MFKKNFEKILKALGLMDKAKSKSLTKEDWTKIQASYKDAFGRDFYADASADSEDSEKVKAYDHAMSIISSAEVDPEEEDEEEEDETDPESSSEEEEDEEDEKPKKKTTNLVKKVEKIVNKNRKLQGQVKSLSSKASPDDPIEVKKGVILGLGGFHTPKFAFGIEHPLFSAEKRWNQILMHGKNISLQSDPDSDTFESFQSEFKSYAKDLSKRMQSLHTNGLLNAKSLSTDGSIDYSGLAEAGLGAQYLVRRQDALIARIIALPTVFGVFPLRSNVQDGDMITNAFFGEFSQAYQEGEISKGGMDLVPEKAKVHDVMFKTLFKSMKWIETQYIGYLNTAGSDPVKWNMIEWMVINIATVLNNERNVRTVLGHRVDPTTGVKGHFLHSSTGVIHRILSYIENFQILPFDDSDYATYSASTMCSVAEAFAEEVNQVLPNLLGKAIYMNEKHRPWYLQSYRATYGKDLDFTGPNEMKLMNYDLPIIWVPNMGNLKFMWITEVGNIQALENVPGEMYNTYFERRLENVWGFSTWKEGTAAAYAGKKYATAAALAAAGRKEQVIFINKPVTVLAKDATTADGSKNFWFVTQANTADVAPANLEITDITNPEEGVVYKIEIGSADNPQHITKAGKFSLISEAWEPTAVGEWIKFIYRKSDGKFLEVARS</sequence>